<organism evidence="3 4">
    <name type="scientific">Trichonephila clavata</name>
    <name type="common">Joro spider</name>
    <name type="synonym">Nephila clavata</name>
    <dbReference type="NCBI Taxonomy" id="2740835"/>
    <lineage>
        <taxon>Eukaryota</taxon>
        <taxon>Metazoa</taxon>
        <taxon>Ecdysozoa</taxon>
        <taxon>Arthropoda</taxon>
        <taxon>Chelicerata</taxon>
        <taxon>Arachnida</taxon>
        <taxon>Araneae</taxon>
        <taxon>Araneomorphae</taxon>
        <taxon>Entelegynae</taxon>
        <taxon>Araneoidea</taxon>
        <taxon>Nephilidae</taxon>
        <taxon>Trichonephila</taxon>
    </lineage>
</organism>
<dbReference type="OrthoDB" id="6411518at2759"/>
<dbReference type="Proteomes" id="UP000887116">
    <property type="component" value="Unassembled WGS sequence"/>
</dbReference>
<keyword evidence="1" id="KW-0560">Oxidoreductase</keyword>
<gene>
    <name evidence="3" type="primary">RDH14</name>
    <name evidence="3" type="ORF">TNCT_657971</name>
</gene>
<proteinExistence type="inferred from homology"/>
<dbReference type="InterPro" id="IPR002347">
    <property type="entry name" value="SDR_fam"/>
</dbReference>
<dbReference type="PANTHER" id="PTHR43157">
    <property type="entry name" value="PHOSPHATIDYLINOSITOL-GLYCAN BIOSYNTHESIS CLASS F PROTEIN-RELATED"/>
    <property type="match status" value="1"/>
</dbReference>
<comment type="caution">
    <text evidence="3">The sequence shown here is derived from an EMBL/GenBank/DDBJ whole genome shotgun (WGS) entry which is preliminary data.</text>
</comment>
<dbReference type="PANTHER" id="PTHR43157:SF72">
    <property type="entry name" value="RETINOL DEHYDROGENASE 14"/>
    <property type="match status" value="1"/>
</dbReference>
<evidence type="ECO:0000313" key="3">
    <source>
        <dbReference type="EMBL" id="GFR00908.1"/>
    </source>
</evidence>
<dbReference type="EMBL" id="BMAO01035058">
    <property type="protein sequence ID" value="GFR00908.1"/>
    <property type="molecule type" value="Genomic_DNA"/>
</dbReference>
<dbReference type="AlphaFoldDB" id="A0A8X6ITV3"/>
<evidence type="ECO:0000313" key="4">
    <source>
        <dbReference type="Proteomes" id="UP000887116"/>
    </source>
</evidence>
<keyword evidence="4" id="KW-1185">Reference proteome</keyword>
<dbReference type="SUPFAM" id="SSF51735">
    <property type="entry name" value="NAD(P)-binding Rossmann-fold domains"/>
    <property type="match status" value="1"/>
</dbReference>
<evidence type="ECO:0000256" key="2">
    <source>
        <dbReference type="RuleBase" id="RU000363"/>
    </source>
</evidence>
<accession>A0A8X6ITV3</accession>
<name>A0A8X6ITV3_TRICU</name>
<dbReference type="InterPro" id="IPR036291">
    <property type="entry name" value="NAD(P)-bd_dom_sf"/>
</dbReference>
<reference evidence="3" key="1">
    <citation type="submission" date="2020-07" db="EMBL/GenBank/DDBJ databases">
        <title>Multicomponent nature underlies the extraordinary mechanical properties of spider dragline silk.</title>
        <authorList>
            <person name="Kono N."/>
            <person name="Nakamura H."/>
            <person name="Mori M."/>
            <person name="Yoshida Y."/>
            <person name="Ohtoshi R."/>
            <person name="Malay A.D."/>
            <person name="Moran D.A.P."/>
            <person name="Tomita M."/>
            <person name="Numata K."/>
            <person name="Arakawa K."/>
        </authorList>
    </citation>
    <scope>NUCLEOTIDE SEQUENCE</scope>
</reference>
<protein>
    <submittedName>
        <fullName evidence="3">Retinol dehydrogenase 14</fullName>
    </submittedName>
</protein>
<sequence>MTLLRVLGASAAFVVGAILIRKIKEYSWGKCKSKRSVKNKTVIITGANSGLGKATALELAKRGARVILACRDQEKGQKALIDIRSKSRSGILKVMELDLASFESIKRFSNEFIRSEERLDILINNAGVFQCPYTTTKEGFEMQFGVNHLGHFLLTKLLLEKLKQSAPSRIVNVSSALYKRAKLDFDTLNSEKHYNKSLAYKNSKLANVLFCRELAKRLQGTGVSVYAVSPGMVWTNLGRHVSISWWKLVALAPIAWFFIRTPYQGAQTILHCAVSEEVESESGLYYRDCQKEAFASVAEDEKVAKKLWEVSEELCAKTTKSD</sequence>
<dbReference type="Gene3D" id="3.40.50.720">
    <property type="entry name" value="NAD(P)-binding Rossmann-like Domain"/>
    <property type="match status" value="1"/>
</dbReference>
<dbReference type="PRINTS" id="PR00080">
    <property type="entry name" value="SDRFAMILY"/>
</dbReference>
<dbReference type="Pfam" id="PF00106">
    <property type="entry name" value="adh_short"/>
    <property type="match status" value="1"/>
</dbReference>
<dbReference type="GO" id="GO:0016491">
    <property type="term" value="F:oxidoreductase activity"/>
    <property type="evidence" value="ECO:0007669"/>
    <property type="project" value="UniProtKB-KW"/>
</dbReference>
<evidence type="ECO:0000256" key="1">
    <source>
        <dbReference type="ARBA" id="ARBA00023002"/>
    </source>
</evidence>
<comment type="similarity">
    <text evidence="2">Belongs to the short-chain dehydrogenases/reductases (SDR) family.</text>
</comment>
<dbReference type="PRINTS" id="PR00081">
    <property type="entry name" value="GDHRDH"/>
</dbReference>